<keyword evidence="4" id="KW-1185">Reference proteome</keyword>
<name>A0ABX0XC62_9BACT</name>
<feature type="domain" description="Secretion system C-terminal sorting" evidence="2">
    <location>
        <begin position="341"/>
        <end position="414"/>
    </location>
</feature>
<comment type="caution">
    <text evidence="3">The sequence shown here is derived from an EMBL/GenBank/DDBJ whole genome shotgun (WGS) entry which is preliminary data.</text>
</comment>
<dbReference type="Proteomes" id="UP000770785">
    <property type="component" value="Unassembled WGS sequence"/>
</dbReference>
<sequence>MKQLLLLTLFITHFGCLSAQFAQITQGEGYGQAVFYDLATRTGKSVDHTSWDIAFNVSGRSSGILINEAVASSQTEELRATAVYASTATDFATADTSQITNRLYNGEASWDDGAFNAAATPGDPLDQGWGAYSTETQTVVGNRVFFVVTPDEVYHKVFVSSLAGGSYTFVHGPLDGSTTDTVTIAKNQFTGKTLAYFSFTDGVQDLEPDAWDLLFTRYVTPLAAGPGVILDYTVTGVLQNQGTSVARLSGVDPETVAPPAEATFSDTLTTIGHDWKRFILSTRTYVFPDDLVYFVQTPDSLYRIQFIDFEGNTTGVSVFKLSAEATTATTNLPTGIAQSRLYPNPASERLTLEVTATQAAENLSLEVIDPTGRTLLASRVRALNTGPNQVEVPLAGLPPGHYFLRLSGATGVLTHHFVKQ</sequence>
<gene>
    <name evidence="3" type="ORF">GGR27_002282</name>
</gene>
<reference evidence="3 4" key="1">
    <citation type="submission" date="2020-03" db="EMBL/GenBank/DDBJ databases">
        <title>Genomic Encyclopedia of Type Strains, Phase IV (KMG-IV): sequencing the most valuable type-strain genomes for metagenomic binning, comparative biology and taxonomic classification.</title>
        <authorList>
            <person name="Goeker M."/>
        </authorList>
    </citation>
    <scope>NUCLEOTIDE SEQUENCE [LARGE SCALE GENOMIC DNA]</scope>
    <source>
        <strain evidence="3 4">DSM 105096</strain>
    </source>
</reference>
<keyword evidence="1" id="KW-0732">Signal</keyword>
<dbReference type="RefSeq" id="WP_168037535.1">
    <property type="nucleotide sequence ID" value="NZ_JAATJH010000003.1"/>
</dbReference>
<evidence type="ECO:0000259" key="2">
    <source>
        <dbReference type="Pfam" id="PF18962"/>
    </source>
</evidence>
<evidence type="ECO:0000256" key="1">
    <source>
        <dbReference type="SAM" id="SignalP"/>
    </source>
</evidence>
<organism evidence="3 4">
    <name type="scientific">Neolewinella antarctica</name>
    <dbReference type="NCBI Taxonomy" id="442734"/>
    <lineage>
        <taxon>Bacteria</taxon>
        <taxon>Pseudomonadati</taxon>
        <taxon>Bacteroidota</taxon>
        <taxon>Saprospiria</taxon>
        <taxon>Saprospirales</taxon>
        <taxon>Lewinellaceae</taxon>
        <taxon>Neolewinella</taxon>
    </lineage>
</organism>
<accession>A0ABX0XC62</accession>
<dbReference type="Pfam" id="PF18962">
    <property type="entry name" value="Por_Secre_tail"/>
    <property type="match status" value="1"/>
</dbReference>
<evidence type="ECO:0000313" key="3">
    <source>
        <dbReference type="EMBL" id="NJC26772.1"/>
    </source>
</evidence>
<dbReference type="EMBL" id="JAATJH010000003">
    <property type="protein sequence ID" value="NJC26772.1"/>
    <property type="molecule type" value="Genomic_DNA"/>
</dbReference>
<dbReference type="Pfam" id="PF14064">
    <property type="entry name" value="HmuY"/>
    <property type="match status" value="1"/>
</dbReference>
<feature type="signal peptide" evidence="1">
    <location>
        <begin position="1"/>
        <end position="19"/>
    </location>
</feature>
<dbReference type="Gene3D" id="2.60.120.380">
    <property type="match status" value="1"/>
</dbReference>
<dbReference type="InterPro" id="IPR025921">
    <property type="entry name" value="HmuY"/>
</dbReference>
<proteinExistence type="predicted"/>
<evidence type="ECO:0000313" key="4">
    <source>
        <dbReference type="Proteomes" id="UP000770785"/>
    </source>
</evidence>
<feature type="chain" id="PRO_5046325119" description="Secretion system C-terminal sorting domain-containing protein" evidence="1">
    <location>
        <begin position="20"/>
        <end position="420"/>
    </location>
</feature>
<protein>
    <recommendedName>
        <fullName evidence="2">Secretion system C-terminal sorting domain-containing protein</fullName>
    </recommendedName>
</protein>
<dbReference type="InterPro" id="IPR026444">
    <property type="entry name" value="Secre_tail"/>
</dbReference>
<dbReference type="NCBIfam" id="TIGR04183">
    <property type="entry name" value="Por_Secre_tail"/>
    <property type="match status" value="1"/>
</dbReference>